<evidence type="ECO:0000259" key="7">
    <source>
        <dbReference type="Pfam" id="PF14824"/>
    </source>
</evidence>
<comment type="catalytic activity">
    <reaction evidence="6">
        <text>precorrin-2 + NAD(+) = sirohydrochlorin + NADH + 2 H(+)</text>
        <dbReference type="Rhea" id="RHEA:15613"/>
        <dbReference type="ChEBI" id="CHEBI:15378"/>
        <dbReference type="ChEBI" id="CHEBI:57540"/>
        <dbReference type="ChEBI" id="CHEBI:57945"/>
        <dbReference type="ChEBI" id="CHEBI:58351"/>
        <dbReference type="ChEBI" id="CHEBI:58827"/>
        <dbReference type="EC" id="1.3.1.76"/>
    </reaction>
</comment>
<keyword evidence="9" id="KW-1185">Reference proteome</keyword>
<keyword evidence="5" id="KW-0627">Porphyrin biosynthesis</keyword>
<dbReference type="EC" id="1.3.1.76" evidence="2"/>
<dbReference type="RefSeq" id="WP_079689678.1">
    <property type="nucleotide sequence ID" value="NZ_FUZU01000004.1"/>
</dbReference>
<feature type="domain" description="Siroheme synthase central" evidence="7">
    <location>
        <begin position="126"/>
        <end position="151"/>
    </location>
</feature>
<dbReference type="EMBL" id="FUZU01000004">
    <property type="protein sequence ID" value="SKC86584.1"/>
    <property type="molecule type" value="Genomic_DNA"/>
</dbReference>
<keyword evidence="4" id="KW-0520">NAD</keyword>
<dbReference type="InterPro" id="IPR042518">
    <property type="entry name" value="SirC_C"/>
</dbReference>
<dbReference type="InterPro" id="IPR028281">
    <property type="entry name" value="Sirohaem_synthase_central"/>
</dbReference>
<dbReference type="InterPro" id="IPR006367">
    <property type="entry name" value="Sirohaem_synthase_N"/>
</dbReference>
<dbReference type="Pfam" id="PF14824">
    <property type="entry name" value="Sirohm_synth_M"/>
    <property type="match status" value="1"/>
</dbReference>
<dbReference type="Pfam" id="PF13241">
    <property type="entry name" value="NAD_binding_7"/>
    <property type="match status" value="1"/>
</dbReference>
<gene>
    <name evidence="8" type="ORF">SAMN05660236_5185</name>
</gene>
<dbReference type="AlphaFoldDB" id="A0A1T5MF18"/>
<dbReference type="GO" id="GO:0004325">
    <property type="term" value="F:ferrochelatase activity"/>
    <property type="evidence" value="ECO:0007669"/>
    <property type="project" value="InterPro"/>
</dbReference>
<comment type="pathway">
    <text evidence="1">Porphyrin-containing compound metabolism; siroheme biosynthesis; sirohydrochlorin from precorrin-2: step 1/1.</text>
</comment>
<evidence type="ECO:0000256" key="6">
    <source>
        <dbReference type="ARBA" id="ARBA00047561"/>
    </source>
</evidence>
<dbReference type="SUPFAM" id="SSF75615">
    <property type="entry name" value="Siroheme synthase middle domains-like"/>
    <property type="match status" value="1"/>
</dbReference>
<evidence type="ECO:0000256" key="5">
    <source>
        <dbReference type="ARBA" id="ARBA00023244"/>
    </source>
</evidence>
<dbReference type="GO" id="GO:0019354">
    <property type="term" value="P:siroheme biosynthetic process"/>
    <property type="evidence" value="ECO:0007669"/>
    <property type="project" value="UniProtKB-UniPathway"/>
</dbReference>
<accession>A0A1T5MF18</accession>
<evidence type="ECO:0000256" key="2">
    <source>
        <dbReference type="ARBA" id="ARBA00012400"/>
    </source>
</evidence>
<evidence type="ECO:0000313" key="9">
    <source>
        <dbReference type="Proteomes" id="UP000190961"/>
    </source>
</evidence>
<organism evidence="8 9">
    <name type="scientific">Ohtaekwangia koreensis</name>
    <dbReference type="NCBI Taxonomy" id="688867"/>
    <lineage>
        <taxon>Bacteria</taxon>
        <taxon>Pseudomonadati</taxon>
        <taxon>Bacteroidota</taxon>
        <taxon>Cytophagia</taxon>
        <taxon>Cytophagales</taxon>
        <taxon>Fulvivirgaceae</taxon>
        <taxon>Ohtaekwangia</taxon>
    </lineage>
</organism>
<evidence type="ECO:0000256" key="1">
    <source>
        <dbReference type="ARBA" id="ARBA00005010"/>
    </source>
</evidence>
<dbReference type="PANTHER" id="PTHR35330">
    <property type="entry name" value="SIROHEME BIOSYNTHESIS PROTEIN MET8"/>
    <property type="match status" value="1"/>
</dbReference>
<dbReference type="NCBIfam" id="TIGR01470">
    <property type="entry name" value="cysG_Nterm"/>
    <property type="match status" value="1"/>
</dbReference>
<sequence length="199" mass="22444">MERNNLFPVFLKLESLSTLIVGGGNVGLEKLSAVLKNSPAANVTIVARNIQEPIKELARKHAHVKLEERNFKLWDLWDKDLVILATDNRQLHETIRKFARTRKLLINVADTPDLCDFYLGSVVTKGNLKIGVSTNGKSPTISKRIREYLEEALPEDTNDLLNNMQKIREQIKGDFSHKVKVLNDITTSFLETGTTPVNP</sequence>
<evidence type="ECO:0000256" key="4">
    <source>
        <dbReference type="ARBA" id="ARBA00023027"/>
    </source>
</evidence>
<keyword evidence="3" id="KW-0560">Oxidoreductase</keyword>
<dbReference type="InterPro" id="IPR028161">
    <property type="entry name" value="Met8-like"/>
</dbReference>
<dbReference type="Gene3D" id="1.10.8.610">
    <property type="entry name" value="SirC, precorrin-2 dehydrogenase, C-terminal helical domain-like"/>
    <property type="match status" value="1"/>
</dbReference>
<evidence type="ECO:0000313" key="8">
    <source>
        <dbReference type="EMBL" id="SKC86584.1"/>
    </source>
</evidence>
<dbReference type="Gene3D" id="3.40.50.720">
    <property type="entry name" value="NAD(P)-binding Rossmann-like Domain"/>
    <property type="match status" value="1"/>
</dbReference>
<dbReference type="Proteomes" id="UP000190961">
    <property type="component" value="Unassembled WGS sequence"/>
</dbReference>
<dbReference type="InterPro" id="IPR036291">
    <property type="entry name" value="NAD(P)-bd_dom_sf"/>
</dbReference>
<reference evidence="8 9" key="1">
    <citation type="submission" date="2017-02" db="EMBL/GenBank/DDBJ databases">
        <authorList>
            <person name="Peterson S.W."/>
        </authorList>
    </citation>
    <scope>NUCLEOTIDE SEQUENCE [LARGE SCALE GENOMIC DNA]</scope>
    <source>
        <strain evidence="8 9">DSM 25262</strain>
    </source>
</reference>
<dbReference type="GO" id="GO:0043115">
    <property type="term" value="F:precorrin-2 dehydrogenase activity"/>
    <property type="evidence" value="ECO:0007669"/>
    <property type="project" value="UniProtKB-EC"/>
</dbReference>
<dbReference type="OrthoDB" id="45564at2"/>
<proteinExistence type="predicted"/>
<evidence type="ECO:0000256" key="3">
    <source>
        <dbReference type="ARBA" id="ARBA00023002"/>
    </source>
</evidence>
<dbReference type="SUPFAM" id="SSF51735">
    <property type="entry name" value="NAD(P)-binding Rossmann-fold domains"/>
    <property type="match status" value="1"/>
</dbReference>
<dbReference type="UniPathway" id="UPA00262">
    <property type="reaction ID" value="UER00222"/>
</dbReference>
<protein>
    <recommendedName>
        <fullName evidence="2">precorrin-2 dehydrogenase</fullName>
        <ecNumber evidence="2">1.3.1.76</ecNumber>
    </recommendedName>
</protein>
<name>A0A1T5MF18_9BACT</name>
<dbReference type="STRING" id="688867.SAMN05660236_5185"/>
<dbReference type="PANTHER" id="PTHR35330:SF1">
    <property type="entry name" value="SIROHEME BIOSYNTHESIS PROTEIN MET8"/>
    <property type="match status" value="1"/>
</dbReference>